<dbReference type="Proteomes" id="UP000235371">
    <property type="component" value="Unassembled WGS sequence"/>
</dbReference>
<proteinExistence type="predicted"/>
<dbReference type="InParanoid" id="A0A2J6T6P3"/>
<dbReference type="AlphaFoldDB" id="A0A2J6T6P3"/>
<dbReference type="PANTHER" id="PTHR10622">
    <property type="entry name" value="HET DOMAIN-CONTAINING PROTEIN"/>
    <property type="match status" value="1"/>
</dbReference>
<evidence type="ECO:0000313" key="2">
    <source>
        <dbReference type="EMBL" id="PMD58686.1"/>
    </source>
</evidence>
<organism evidence="2 3">
    <name type="scientific">Hyaloscypha bicolor E</name>
    <dbReference type="NCBI Taxonomy" id="1095630"/>
    <lineage>
        <taxon>Eukaryota</taxon>
        <taxon>Fungi</taxon>
        <taxon>Dikarya</taxon>
        <taxon>Ascomycota</taxon>
        <taxon>Pezizomycotina</taxon>
        <taxon>Leotiomycetes</taxon>
        <taxon>Helotiales</taxon>
        <taxon>Hyaloscyphaceae</taxon>
        <taxon>Hyaloscypha</taxon>
        <taxon>Hyaloscypha bicolor</taxon>
    </lineage>
</organism>
<name>A0A2J6T6P3_9HELO</name>
<accession>A0A2J6T6P3</accession>
<dbReference type="OrthoDB" id="3494993at2759"/>
<dbReference type="Pfam" id="PF06985">
    <property type="entry name" value="HET"/>
    <property type="match status" value="1"/>
</dbReference>
<dbReference type="RefSeq" id="XP_024735590.1">
    <property type="nucleotide sequence ID" value="XM_024873186.1"/>
</dbReference>
<reference evidence="2 3" key="1">
    <citation type="submission" date="2016-04" db="EMBL/GenBank/DDBJ databases">
        <title>A degradative enzymes factory behind the ericoid mycorrhizal symbiosis.</title>
        <authorList>
            <consortium name="DOE Joint Genome Institute"/>
            <person name="Martino E."/>
            <person name="Morin E."/>
            <person name="Grelet G."/>
            <person name="Kuo A."/>
            <person name="Kohler A."/>
            <person name="Daghino S."/>
            <person name="Barry K."/>
            <person name="Choi C."/>
            <person name="Cichocki N."/>
            <person name="Clum A."/>
            <person name="Copeland A."/>
            <person name="Hainaut M."/>
            <person name="Haridas S."/>
            <person name="Labutti K."/>
            <person name="Lindquist E."/>
            <person name="Lipzen A."/>
            <person name="Khouja H.-R."/>
            <person name="Murat C."/>
            <person name="Ohm R."/>
            <person name="Olson A."/>
            <person name="Spatafora J."/>
            <person name="Veneault-Fourrey C."/>
            <person name="Henrissat B."/>
            <person name="Grigoriev I."/>
            <person name="Martin F."/>
            <person name="Perotto S."/>
        </authorList>
    </citation>
    <scope>NUCLEOTIDE SEQUENCE [LARGE SCALE GENOMIC DNA]</scope>
    <source>
        <strain evidence="2 3">E</strain>
    </source>
</reference>
<feature type="non-terminal residue" evidence="2">
    <location>
        <position position="238"/>
    </location>
</feature>
<sequence>MRLLKLNDNGELSLVKRTGDQAQKYAILSHTWGPDGDEVSYEDLINGTGKNKPGLDKLRFCAKQADLDGLNYVWIDTCCINKADFTELSGAINSMFRWYQEAVLCYVYLSDVPDPEDHSSTVESFSASRWFKRGWTLQELIAPSKVHFFSHKGQFLGSKVSRAQDIHHITGIPLKILQGESLAQFSIDERFSWAQTRQTTVEEDTAYCLLGIFDIHMTLIYGEGRRKALDRLQRKIRK</sequence>
<feature type="domain" description="Heterokaryon incompatibility" evidence="1">
    <location>
        <begin position="25"/>
        <end position="111"/>
    </location>
</feature>
<dbReference type="GeneID" id="36581266"/>
<evidence type="ECO:0000259" key="1">
    <source>
        <dbReference type="Pfam" id="PF06985"/>
    </source>
</evidence>
<evidence type="ECO:0000313" key="3">
    <source>
        <dbReference type="Proteomes" id="UP000235371"/>
    </source>
</evidence>
<keyword evidence="3" id="KW-1185">Reference proteome</keyword>
<gene>
    <name evidence="2" type="ORF">K444DRAFT_489428</name>
</gene>
<dbReference type="EMBL" id="KZ613817">
    <property type="protein sequence ID" value="PMD58686.1"/>
    <property type="molecule type" value="Genomic_DNA"/>
</dbReference>
<protein>
    <recommendedName>
        <fullName evidence="1">Heterokaryon incompatibility domain-containing protein</fullName>
    </recommendedName>
</protein>
<dbReference type="PANTHER" id="PTHR10622:SF11">
    <property type="entry name" value="HET-DOMAIN-CONTAINING PROTEIN"/>
    <property type="match status" value="1"/>
</dbReference>
<dbReference type="InterPro" id="IPR010730">
    <property type="entry name" value="HET"/>
</dbReference>